<dbReference type="InterPro" id="IPR011990">
    <property type="entry name" value="TPR-like_helical_dom_sf"/>
</dbReference>
<dbReference type="AlphaFoldDB" id="A0A1Y2M0R6"/>
<feature type="coiled-coil region" evidence="2">
    <location>
        <begin position="291"/>
        <end position="318"/>
    </location>
</feature>
<protein>
    <submittedName>
        <fullName evidence="3">Uncharacterized protein</fullName>
    </submittedName>
</protein>
<feature type="coiled-coil region" evidence="2">
    <location>
        <begin position="237"/>
        <end position="264"/>
    </location>
</feature>
<dbReference type="PROSITE" id="PS50005">
    <property type="entry name" value="TPR"/>
    <property type="match status" value="1"/>
</dbReference>
<dbReference type="SUPFAM" id="SSF48452">
    <property type="entry name" value="TPR-like"/>
    <property type="match status" value="1"/>
</dbReference>
<dbReference type="Proteomes" id="UP000193240">
    <property type="component" value="Unassembled WGS sequence"/>
</dbReference>
<dbReference type="InParanoid" id="A0A1Y2M0R6"/>
<dbReference type="OMA" id="GWCAVEA"/>
<accession>A0A1Y2M0R6</accession>
<name>A0A1Y2M0R6_EPING</name>
<proteinExistence type="predicted"/>
<organism evidence="3 4">
    <name type="scientific">Epicoccum nigrum</name>
    <name type="common">Soil fungus</name>
    <name type="synonym">Epicoccum purpurascens</name>
    <dbReference type="NCBI Taxonomy" id="105696"/>
    <lineage>
        <taxon>Eukaryota</taxon>
        <taxon>Fungi</taxon>
        <taxon>Dikarya</taxon>
        <taxon>Ascomycota</taxon>
        <taxon>Pezizomycotina</taxon>
        <taxon>Dothideomycetes</taxon>
        <taxon>Pleosporomycetidae</taxon>
        <taxon>Pleosporales</taxon>
        <taxon>Pleosporineae</taxon>
        <taxon>Didymellaceae</taxon>
        <taxon>Epicoccum</taxon>
    </lineage>
</organism>
<sequence length="720" mass="82032">MHPQPAQSWVLVGEASGQRFTMTLGNSDPTHIAHTILLRDHERDDDRSFGGGTGDALHMRENGRYVCISKRSVELHRRDSHYYVPDGSFHALAIEPDAIYAEFILLESNHHVTLESTILKSISRQDAFKSHIPTVCDVPDYARLIGDLRSWEDYEAVGLKFSDRGDWEEALRSYRTALHICRNNAWLKVPRYTHVTLGEFGHMYRMLGRYSLACESVEEAVLGTPQSRFRVECGGELATIYRHMDRLEEAKHIAEEQYKSAVELDLQKFACRAIGTAGVLSYQLYLENNDKSLLNIAIDQLNERVERAQRIQDVVLEAVGTGRLSLCYMAKGDHDQSVRWAKRNYDLMKLQYDATKIGFSRAFLGRALIAAERQDEAAAVINEAGGCSPVISLCNEISSEHRQYIVDLINAGADLKLREERGYSALECTVYNGDTATTAIIEKGLQAQILREGGNVIEEIAQLKYEAILRKGYRDIFKDKMRPVLLQRDQHSTLQALRQTYAACLAENSQKRSIFDGLKYVPYTDFLRRGRLPRSSDGYTREASQGQQMPQGLYILFISYRWIGKGSAKDIPDPSPDDSVHMQYRRMLKAIEQFLDLHKEVDRHQLGIWIDFACVDQDYQKSGVAALPMNLAQCNAMISLTDDDYYNRSWCCVEVLVLQVPRKAYNGVYLWYEQSDDASGQGRPLRPGPDLVIDMSQKHVTYESDRPKLLFLERQIRLLG</sequence>
<dbReference type="EMBL" id="KZ107843">
    <property type="protein sequence ID" value="OSS49611.1"/>
    <property type="molecule type" value="Genomic_DNA"/>
</dbReference>
<dbReference type="InterPro" id="IPR019734">
    <property type="entry name" value="TPR_rpt"/>
</dbReference>
<evidence type="ECO:0000256" key="2">
    <source>
        <dbReference type="SAM" id="Coils"/>
    </source>
</evidence>
<gene>
    <name evidence="3" type="ORF">B5807_06099</name>
</gene>
<dbReference type="Gene3D" id="1.25.40.10">
    <property type="entry name" value="Tetratricopeptide repeat domain"/>
    <property type="match status" value="1"/>
</dbReference>
<evidence type="ECO:0000313" key="3">
    <source>
        <dbReference type="EMBL" id="OSS49611.1"/>
    </source>
</evidence>
<feature type="repeat" description="TPR" evidence="1">
    <location>
        <begin position="151"/>
        <end position="184"/>
    </location>
</feature>
<reference evidence="3 4" key="1">
    <citation type="journal article" date="2017" name="Genome Announc.">
        <title>Genome sequence of the saprophytic ascomycete Epicoccum nigrum ICMP 19927 strain isolated from New Zealand.</title>
        <authorList>
            <person name="Fokin M."/>
            <person name="Fleetwood D."/>
            <person name="Weir B.S."/>
            <person name="Villas-Boas S.G."/>
        </authorList>
    </citation>
    <scope>NUCLEOTIDE SEQUENCE [LARGE SCALE GENOMIC DNA]</scope>
    <source>
        <strain evidence="3 4">ICMP 19927</strain>
    </source>
</reference>
<evidence type="ECO:0000313" key="4">
    <source>
        <dbReference type="Proteomes" id="UP000193240"/>
    </source>
</evidence>
<evidence type="ECO:0000256" key="1">
    <source>
        <dbReference type="PROSITE-ProRule" id="PRU00339"/>
    </source>
</evidence>
<keyword evidence="2" id="KW-0175">Coiled coil</keyword>
<keyword evidence="4" id="KW-1185">Reference proteome</keyword>
<keyword evidence="1" id="KW-0802">TPR repeat</keyword>